<dbReference type="Gene3D" id="2.60.40.10">
    <property type="entry name" value="Immunoglobulins"/>
    <property type="match status" value="1"/>
</dbReference>
<dbReference type="PANTHER" id="PTHR36842:SF1">
    <property type="entry name" value="PROTEIN TOLB"/>
    <property type="match status" value="1"/>
</dbReference>
<dbReference type="Gene3D" id="2.120.10.30">
    <property type="entry name" value="TolB, C-terminal domain"/>
    <property type="match status" value="2"/>
</dbReference>
<dbReference type="EMBL" id="JAPDIA010000009">
    <property type="protein sequence ID" value="MDG0814165.1"/>
    <property type="molecule type" value="Genomic_DNA"/>
</dbReference>
<evidence type="ECO:0000313" key="4">
    <source>
        <dbReference type="Proteomes" id="UP001153404"/>
    </source>
</evidence>
<gene>
    <name evidence="3" type="ORF">OMP40_36470</name>
</gene>
<dbReference type="CDD" id="cd00063">
    <property type="entry name" value="FN3"/>
    <property type="match status" value="1"/>
</dbReference>
<dbReference type="InterPro" id="IPR011659">
    <property type="entry name" value="WD40"/>
</dbReference>
<evidence type="ECO:0000256" key="1">
    <source>
        <dbReference type="ARBA" id="ARBA00009820"/>
    </source>
</evidence>
<reference evidence="3" key="1">
    <citation type="submission" date="2022-10" db="EMBL/GenBank/DDBJ databases">
        <title>Comparative genomic analysis of Cohnella hashimotonis sp. nov., isolated from the International Space Station.</title>
        <authorList>
            <person name="Simpson A."/>
            <person name="Venkateswaran K."/>
        </authorList>
    </citation>
    <scope>NUCLEOTIDE SEQUENCE</scope>
    <source>
        <strain evidence="3">DSM 28161</strain>
    </source>
</reference>
<dbReference type="AlphaFoldDB" id="A0A9X4QWU3"/>
<proteinExistence type="inferred from homology"/>
<feature type="domain" description="Fibronectin type-III" evidence="2">
    <location>
        <begin position="42"/>
        <end position="138"/>
    </location>
</feature>
<dbReference type="PANTHER" id="PTHR36842">
    <property type="entry name" value="PROTEIN TOLB HOMOLOG"/>
    <property type="match status" value="1"/>
</dbReference>
<dbReference type="InterPro" id="IPR036116">
    <property type="entry name" value="FN3_sf"/>
</dbReference>
<dbReference type="SUPFAM" id="SSF49265">
    <property type="entry name" value="Fibronectin type III"/>
    <property type="match status" value="1"/>
</dbReference>
<name>A0A9X4QWU3_9BACL</name>
<dbReference type="SMART" id="SM00060">
    <property type="entry name" value="FN3"/>
    <property type="match status" value="1"/>
</dbReference>
<dbReference type="InterPro" id="IPR011042">
    <property type="entry name" value="6-blade_b-propeller_TolB-like"/>
</dbReference>
<dbReference type="Pfam" id="PF07676">
    <property type="entry name" value="PD40"/>
    <property type="match status" value="2"/>
</dbReference>
<comment type="caution">
    <text evidence="3">The sequence shown here is derived from an EMBL/GenBank/DDBJ whole genome shotgun (WGS) entry which is preliminary data.</text>
</comment>
<dbReference type="InterPro" id="IPR013783">
    <property type="entry name" value="Ig-like_fold"/>
</dbReference>
<protein>
    <recommendedName>
        <fullName evidence="2">Fibronectin type-III domain-containing protein</fullName>
    </recommendedName>
</protein>
<dbReference type="InterPro" id="IPR003961">
    <property type="entry name" value="FN3_dom"/>
</dbReference>
<dbReference type="SUPFAM" id="SSF82171">
    <property type="entry name" value="DPP6 N-terminal domain-like"/>
    <property type="match status" value="1"/>
</dbReference>
<comment type="similarity">
    <text evidence="1">Belongs to the TolB family.</text>
</comment>
<dbReference type="PROSITE" id="PS50853">
    <property type="entry name" value="FN3"/>
    <property type="match status" value="1"/>
</dbReference>
<evidence type="ECO:0000313" key="3">
    <source>
        <dbReference type="EMBL" id="MDG0814165.1"/>
    </source>
</evidence>
<dbReference type="Proteomes" id="UP001153404">
    <property type="component" value="Unassembled WGS sequence"/>
</dbReference>
<keyword evidence="4" id="KW-1185">Reference proteome</keyword>
<accession>A0A9X4QWU3</accession>
<sequence length="710" mass="75693">MQKRHSMLRVLVVLALLLGSVLPGGVPRSAMAGDPPEETMAPPEDVRNLDWSLIDYNRVQLQWEKPLLPDSAEEDPNIEKYEIYEAGSNAVFAETLDTHVVIGDLAEKRIYRFIVKAVNAEGERSSGETTYPGTSPQYSAELASASIGSGDERMMDLSADGSTLLLANGAGSSIYEFKTATGVLRALPLTQDGEPLNASINGLSVSGDGSAIVFATASDNLKGIPQPGGEKTVYVYDVRSDTLQAISQPGARSTEPSISADGNRIVYDEASQIYLYERQSNTRILVSANTASLPSDDLNYRPVISADGKYIAYYSSASDLAGVPADGPEQTLVVYDVDSHAVDSYSQEASRYNQLAISDDGSRIAFTARYGGFAKPFVYDRTTGETKYLNNDRPQSEDKNKSYLNISISGDGRTVAADLLHHDKAPGQASAFGERFDLTENQDGGIVVAKASQTFNPAYTTARNTLDRDGKKLYLLNVTTLYVECSETCDAGEPGGHIQTVSWSVPGDAWAGDELKQGATMSLQAIGQPSLALEAIVDYSLLSEAGPPEKKQAVVPLSEDAQAAGIYRAQWQPPSGTSAVDKLSAREKDAGEAVSAPGLPVRIAGMLRVAISGKEGLPEAMTLTATHEGKAPRIGDDSSRRAVIRPPARCGSGLCRQIVGGDRGRRRDRACFGRRHSGDGGRSDAACANADAAGNVAGQGRTIRRAYART</sequence>
<evidence type="ECO:0000259" key="2">
    <source>
        <dbReference type="PROSITE" id="PS50853"/>
    </source>
</evidence>
<organism evidence="3 4">
    <name type="scientific">Cohnella rhizosphaerae</name>
    <dbReference type="NCBI Taxonomy" id="1457232"/>
    <lineage>
        <taxon>Bacteria</taxon>
        <taxon>Bacillati</taxon>
        <taxon>Bacillota</taxon>
        <taxon>Bacilli</taxon>
        <taxon>Bacillales</taxon>
        <taxon>Paenibacillaceae</taxon>
        <taxon>Cohnella</taxon>
    </lineage>
</organism>